<keyword evidence="8" id="KW-1185">Reference proteome</keyword>
<dbReference type="EMBL" id="CP015363">
    <property type="protein sequence ID" value="ARD85023.1"/>
    <property type="molecule type" value="Genomic_DNA"/>
</dbReference>
<dbReference type="PANTHER" id="PTHR43303:SF4">
    <property type="entry name" value="NADPH DEHYDROGENASE C23G7.10C-RELATED"/>
    <property type="match status" value="1"/>
</dbReference>
<dbReference type="Pfam" id="PF00724">
    <property type="entry name" value="Oxidored_FMN"/>
    <property type="match status" value="1"/>
</dbReference>
<dbReference type="AlphaFoldDB" id="A0A1V0N4G9"/>
<dbReference type="GO" id="GO:0010181">
    <property type="term" value="F:FMN binding"/>
    <property type="evidence" value="ECO:0007669"/>
    <property type="project" value="InterPro"/>
</dbReference>
<organism evidence="7 8">
    <name type="scientific">Ferroplasma acidiphilum</name>
    <dbReference type="NCBI Taxonomy" id="74969"/>
    <lineage>
        <taxon>Archaea</taxon>
        <taxon>Methanobacteriati</taxon>
        <taxon>Thermoplasmatota</taxon>
        <taxon>Thermoplasmata</taxon>
        <taxon>Thermoplasmatales</taxon>
        <taxon>Ferroplasmaceae</taxon>
        <taxon>Ferroplasma</taxon>
    </lineage>
</organism>
<dbReference type="GO" id="GO:0003959">
    <property type="term" value="F:NADPH dehydrogenase activity"/>
    <property type="evidence" value="ECO:0007669"/>
    <property type="project" value="InterPro"/>
</dbReference>
<evidence type="ECO:0000259" key="6">
    <source>
        <dbReference type="Pfam" id="PF00724"/>
    </source>
</evidence>
<keyword evidence="3" id="KW-0288">FMN</keyword>
<feature type="domain" description="NADH:flavin oxidoreductase/NADH oxidase N-terminal" evidence="6">
    <location>
        <begin position="5"/>
        <end position="321"/>
    </location>
</feature>
<dbReference type="InterPro" id="IPR044152">
    <property type="entry name" value="YqjM-like"/>
</dbReference>
<proteinExistence type="predicted"/>
<evidence type="ECO:0000256" key="1">
    <source>
        <dbReference type="ARBA" id="ARBA00001917"/>
    </source>
</evidence>
<sequence length="547" mass="61752">MNPFEKANIGGAEIKNRFVMAPMISNLCNPDGTTNENHIRYLEERARGGFGLIITEYAYVDDSNGKGSPNEMGIFSRSQLPKLSRLTERIHSAGSKIFVQLVHSGGKANPHYNTGKIFAPSSVDYIGSIPEEMTKDDIKKVEEKFVNAAELAYRAGFDGIELHGAHGYLLQEFISPALNKRTDEYGGSVENRIRIINEISSAIKSKLNMPLGIRLSLYEDDEDGYDADYGIDVASRLENMDYVHFSSGRFAPPGSSASFYYDNVHIGAKLKKKLDKNTMLVGSIRSMEDIEKALTVSDFVVLGRQALADPYTPVKIKMKMPYRVCIRCNQACRNLANAEVRCTINPYTGIEETIQPGRKYHGEIAIVGSGIKGLEAALYSANKGFKPIIYEESSFGGQFNEIIDKYKKRDFTPLIEYYRSMLEKYGIEIRHESSNTGIFCLPDKVYPDILDMGDVSIDTNIYRYFDDALRIAEKNKVIMSNNSLNSLERSRVTGYRRLAEKAGIEFKDMDHYDFKLYDSSQYDILEAMKSGRRVIENYILENETEFL</sequence>
<dbReference type="KEGG" id="fai:FAD_1147"/>
<keyword evidence="5" id="KW-0560">Oxidoreductase</keyword>
<evidence type="ECO:0000256" key="3">
    <source>
        <dbReference type="ARBA" id="ARBA00022643"/>
    </source>
</evidence>
<dbReference type="InterPro" id="IPR013785">
    <property type="entry name" value="Aldolase_TIM"/>
</dbReference>
<dbReference type="OrthoDB" id="24876at2157"/>
<dbReference type="Proteomes" id="UP000192050">
    <property type="component" value="Chromosome"/>
</dbReference>
<reference evidence="7 8" key="1">
    <citation type="submission" date="2011-10" db="EMBL/GenBank/DDBJ databases">
        <title>Metabolic and evolutionary patterns in the extreme acidophile Ferroplasma acidiphilum.</title>
        <authorList>
            <person name="Golyshina O.V."/>
            <person name="Kozyavkin S.A."/>
            <person name="Tatusov R.L."/>
            <person name="Slesarev A.I."/>
            <person name="Golyshin P.N."/>
        </authorList>
    </citation>
    <scope>NUCLEOTIDE SEQUENCE [LARGE SCALE GENOMIC DNA]</scope>
    <source>
        <strain evidence="8">Y</strain>
    </source>
</reference>
<dbReference type="STRING" id="74969.FAD_1147"/>
<evidence type="ECO:0000256" key="5">
    <source>
        <dbReference type="ARBA" id="ARBA00023002"/>
    </source>
</evidence>
<dbReference type="GeneID" id="84217744"/>
<dbReference type="RefSeq" id="WP_081142533.1">
    <property type="nucleotide sequence ID" value="NZ_CP015363.1"/>
</dbReference>
<evidence type="ECO:0000256" key="2">
    <source>
        <dbReference type="ARBA" id="ARBA00022630"/>
    </source>
</evidence>
<evidence type="ECO:0000313" key="7">
    <source>
        <dbReference type="EMBL" id="ARD85023.1"/>
    </source>
</evidence>
<keyword evidence="2" id="KW-0285">Flavoprotein</keyword>
<dbReference type="InterPro" id="IPR001155">
    <property type="entry name" value="OxRdtase_FMN_N"/>
</dbReference>
<dbReference type="Gene3D" id="3.40.50.720">
    <property type="entry name" value="NAD(P)-binding Rossmann-like Domain"/>
    <property type="match status" value="1"/>
</dbReference>
<evidence type="ECO:0000256" key="4">
    <source>
        <dbReference type="ARBA" id="ARBA00022857"/>
    </source>
</evidence>
<dbReference type="SUPFAM" id="SSF51395">
    <property type="entry name" value="FMN-linked oxidoreductases"/>
    <property type="match status" value="1"/>
</dbReference>
<comment type="cofactor">
    <cofactor evidence="1">
        <name>FMN</name>
        <dbReference type="ChEBI" id="CHEBI:58210"/>
    </cofactor>
</comment>
<keyword evidence="4" id="KW-0521">NADP</keyword>
<dbReference type="GO" id="GO:0050661">
    <property type="term" value="F:NADP binding"/>
    <property type="evidence" value="ECO:0007669"/>
    <property type="project" value="InterPro"/>
</dbReference>
<dbReference type="SUPFAM" id="SSF51971">
    <property type="entry name" value="Nucleotide-binding domain"/>
    <property type="match status" value="1"/>
</dbReference>
<dbReference type="Gene3D" id="3.20.20.70">
    <property type="entry name" value="Aldolase class I"/>
    <property type="match status" value="1"/>
</dbReference>
<protein>
    <submittedName>
        <fullName evidence="7">NADH oxidoreductase</fullName>
    </submittedName>
</protein>
<gene>
    <name evidence="7" type="ORF">FAD_1147</name>
</gene>
<accession>A0A1V0N4G9</accession>
<evidence type="ECO:0000313" key="8">
    <source>
        <dbReference type="Proteomes" id="UP000192050"/>
    </source>
</evidence>
<dbReference type="CDD" id="cd02803">
    <property type="entry name" value="OYE_like_FMN_family"/>
    <property type="match status" value="1"/>
</dbReference>
<dbReference type="PANTHER" id="PTHR43303">
    <property type="entry name" value="NADPH DEHYDROGENASE C23G7.10C-RELATED"/>
    <property type="match status" value="1"/>
</dbReference>
<name>A0A1V0N4G9_9ARCH</name>